<evidence type="ECO:0000313" key="2">
    <source>
        <dbReference type="EMBL" id="QSG05391.1"/>
    </source>
</evidence>
<accession>A0A897MYN4</accession>
<organism evidence="2 3">
    <name type="scientific">Halapricum desulfuricans</name>
    <dbReference type="NCBI Taxonomy" id="2841257"/>
    <lineage>
        <taxon>Archaea</taxon>
        <taxon>Methanobacteriati</taxon>
        <taxon>Methanobacteriota</taxon>
        <taxon>Stenosarchaea group</taxon>
        <taxon>Halobacteria</taxon>
        <taxon>Halobacteriales</taxon>
        <taxon>Haloarculaceae</taxon>
        <taxon>Halapricum</taxon>
    </lineage>
</organism>
<dbReference type="Gene3D" id="2.60.40.10">
    <property type="entry name" value="Immunoglobulins"/>
    <property type="match status" value="1"/>
</dbReference>
<dbReference type="InterPro" id="IPR022409">
    <property type="entry name" value="PKD/Chitinase_dom"/>
</dbReference>
<name>A0A897MYN4_9EURY</name>
<evidence type="ECO:0000259" key="1">
    <source>
        <dbReference type="PROSITE" id="PS50093"/>
    </source>
</evidence>
<dbReference type="InterPro" id="IPR035986">
    <property type="entry name" value="PKD_dom_sf"/>
</dbReference>
<dbReference type="PROSITE" id="PS50093">
    <property type="entry name" value="PKD"/>
    <property type="match status" value="1"/>
</dbReference>
<dbReference type="SUPFAM" id="SSF51126">
    <property type="entry name" value="Pectin lyase-like"/>
    <property type="match status" value="1"/>
</dbReference>
<dbReference type="Pfam" id="PF18911">
    <property type="entry name" value="PKD_4"/>
    <property type="match status" value="1"/>
</dbReference>
<proteinExistence type="predicted"/>
<dbReference type="CDD" id="cd00146">
    <property type="entry name" value="PKD"/>
    <property type="match status" value="1"/>
</dbReference>
<protein>
    <recommendedName>
        <fullName evidence="1">PKD domain-containing protein</fullName>
    </recommendedName>
</protein>
<evidence type="ECO:0000313" key="3">
    <source>
        <dbReference type="Proteomes" id="UP000663525"/>
    </source>
</evidence>
<dbReference type="AlphaFoldDB" id="A0A897MYN4"/>
<dbReference type="InterPro" id="IPR013783">
    <property type="entry name" value="Ig-like_fold"/>
</dbReference>
<gene>
    <name evidence="2" type="ORF">HSR121_1044</name>
</gene>
<dbReference type="InterPro" id="IPR000601">
    <property type="entry name" value="PKD_dom"/>
</dbReference>
<dbReference type="Proteomes" id="UP000663525">
    <property type="component" value="Chromosome"/>
</dbReference>
<dbReference type="InterPro" id="IPR011050">
    <property type="entry name" value="Pectin_lyase_fold/virulence"/>
</dbReference>
<reference evidence="2" key="1">
    <citation type="submission" date="2020-11" db="EMBL/GenBank/DDBJ databases">
        <title>Carbohydrate-dependent, anaerobic sulfur respiration: A novel catabolism in halophilic archaea.</title>
        <authorList>
            <person name="Sorokin D.Y."/>
            <person name="Messina E."/>
            <person name="Smedile F."/>
            <person name="La Cono V."/>
            <person name="Hallsworth J.E."/>
            <person name="Yakimov M.M."/>
        </authorList>
    </citation>
    <scope>NUCLEOTIDE SEQUENCE</scope>
    <source>
        <strain evidence="2">HSR12-1</strain>
    </source>
</reference>
<dbReference type="SMART" id="SM00089">
    <property type="entry name" value="PKD"/>
    <property type="match status" value="1"/>
</dbReference>
<sequence length="683" mass="72721">MLTITFQTRGQCMAMDLSRRRYLLAAGSAFGLAGCSSGGTIPADTQTNYTIHPGVPVLEDAVYDLDHTVGKNGVGEYETMVEAYRNASAGDVIGLGEGEFSLKPVLTTVSDTPIGSVGTLEIPDVTVVGRSAGRSTVDFGSEHEVIALPSWQLRRLTVTAGDSVVGPRSDTFRTCRIASPIMDPPGYGSESHRTETGDVLTASGLPRTRSAARTYHGLAFDTVLDAVEDLGFDNTGTEPIDDAFEAAYESGTLIEFPPGEYLTEREHESADVSRFGIRGLGTSRRDVQIKPVEGARLKWLNATDSGPHLVENLSLHERSDDTSQLSLRLTTSDGSVLKNVEWLGRTPNDSGVGYSLAAEVTDRDGVFVIDGIYAGLDEPAVEVSYPNGVAFLRSGPLHEGEVVLRDPVIHERNSAATRSTAPSGVLTIEGGEFVNNQNANIRFGAGDHPSKVSSATGCYVKVDGSRSSGDAVRVEAGENGYSGAVFRGLEIEWSKEASRGVITIPSYATHGRAEFYDCVVRNDGADTLTVNAAKTSNRNDAVVFENCSFTGSGLGFDAANRDGSVIRDSCIDMPNASIETFDTENVKRADCRVPRRPASVVPTITANKQDGTGVALSAADAAYLDRSITSYSWSIEGGTVRDKTVSWTFPEPGTYTVGLTVEADDGTTKSTTAELIVNYPELV</sequence>
<dbReference type="EMBL" id="CP064787">
    <property type="protein sequence ID" value="QSG05391.1"/>
    <property type="molecule type" value="Genomic_DNA"/>
</dbReference>
<feature type="domain" description="PKD" evidence="1">
    <location>
        <begin position="629"/>
        <end position="677"/>
    </location>
</feature>
<dbReference type="SUPFAM" id="SSF49299">
    <property type="entry name" value="PKD domain"/>
    <property type="match status" value="1"/>
</dbReference>